<dbReference type="Pfam" id="PF01042">
    <property type="entry name" value="Ribonuc_L-PSP"/>
    <property type="match status" value="1"/>
</dbReference>
<protein>
    <submittedName>
        <fullName evidence="1">Enamine deaminase RidA</fullName>
    </submittedName>
</protein>
<dbReference type="InterPro" id="IPR035959">
    <property type="entry name" value="RutC-like_sf"/>
</dbReference>
<organism evidence="1 2">
    <name type="scientific">Burkholderia cepacia</name>
    <name type="common">Pseudomonas cepacia</name>
    <dbReference type="NCBI Taxonomy" id="292"/>
    <lineage>
        <taxon>Bacteria</taxon>
        <taxon>Pseudomonadati</taxon>
        <taxon>Pseudomonadota</taxon>
        <taxon>Betaproteobacteria</taxon>
        <taxon>Burkholderiales</taxon>
        <taxon>Burkholderiaceae</taxon>
        <taxon>Burkholderia</taxon>
        <taxon>Burkholderia cepacia complex</taxon>
    </lineage>
</organism>
<dbReference type="PANTHER" id="PTHR11803:SF39">
    <property type="entry name" value="2-IMINOBUTANOATE_2-IMINOPROPANOATE DEAMINASE"/>
    <property type="match status" value="1"/>
</dbReference>
<evidence type="ECO:0000313" key="2">
    <source>
        <dbReference type="Proteomes" id="UP000094776"/>
    </source>
</evidence>
<sequence>MKEAVDIGLPQPAQPFSWAIKAAGLLFTAHGPVRSDGSLETGDIATQARITFRNLKAAAEAAGADLSCVAQVLITLLDVDDVPVVDRVYREFFTPPYPNRSTVIAGALVAPAMRIEIVAYVALPPARE</sequence>
<name>A0A1B4Q3V1_BURCE</name>
<gene>
    <name evidence="1" type="ORF">WT26_34545</name>
</gene>
<evidence type="ECO:0000313" key="1">
    <source>
        <dbReference type="EMBL" id="AOK20825.1"/>
    </source>
</evidence>
<dbReference type="PANTHER" id="PTHR11803">
    <property type="entry name" value="2-IMINOBUTANOATE/2-IMINOPROPANOATE DEAMINASE RIDA"/>
    <property type="match status" value="1"/>
</dbReference>
<dbReference type="InterPro" id="IPR006175">
    <property type="entry name" value="YjgF/YER057c/UK114"/>
</dbReference>
<dbReference type="Proteomes" id="UP000094776">
    <property type="component" value="Chromosome 2"/>
</dbReference>
<dbReference type="RefSeq" id="WP_060138664.1">
    <property type="nucleotide sequence ID" value="NZ_CP013444.1"/>
</dbReference>
<dbReference type="AlphaFoldDB" id="A0A1B4Q3V1"/>
<dbReference type="Gene3D" id="3.30.1330.40">
    <property type="entry name" value="RutC-like"/>
    <property type="match status" value="1"/>
</dbReference>
<accession>A0A1B4Q3V1</accession>
<dbReference type="GO" id="GO:0019239">
    <property type="term" value="F:deaminase activity"/>
    <property type="evidence" value="ECO:0007669"/>
    <property type="project" value="TreeGrafter"/>
</dbReference>
<proteinExistence type="predicted"/>
<reference evidence="1 2" key="1">
    <citation type="submission" date="2015-12" db="EMBL/GenBank/DDBJ databases">
        <title>Diversity of Burkholderia near neighbor genomes.</title>
        <authorList>
            <person name="Sahl J."/>
            <person name="Wagner D."/>
            <person name="Keim P."/>
        </authorList>
    </citation>
    <scope>NUCLEOTIDE SEQUENCE [LARGE SCALE GENOMIC DNA]</scope>
    <source>
        <strain evidence="1 2">MSMB1184WGS</strain>
    </source>
</reference>
<dbReference type="SUPFAM" id="SSF55298">
    <property type="entry name" value="YjgF-like"/>
    <property type="match status" value="1"/>
</dbReference>
<dbReference type="CDD" id="cd00448">
    <property type="entry name" value="YjgF_YER057c_UK114_family"/>
    <property type="match status" value="1"/>
</dbReference>
<dbReference type="EMBL" id="CP013444">
    <property type="protein sequence ID" value="AOK20825.1"/>
    <property type="molecule type" value="Genomic_DNA"/>
</dbReference>
<dbReference type="GO" id="GO:0005829">
    <property type="term" value="C:cytosol"/>
    <property type="evidence" value="ECO:0007669"/>
    <property type="project" value="TreeGrafter"/>
</dbReference>